<dbReference type="Pfam" id="PF00015">
    <property type="entry name" value="MCPsignal"/>
    <property type="match status" value="1"/>
</dbReference>
<evidence type="ECO:0000256" key="6">
    <source>
        <dbReference type="PROSITE-ProRule" id="PRU00284"/>
    </source>
</evidence>
<dbReference type="RefSeq" id="WP_090871086.1">
    <property type="nucleotide sequence ID" value="NZ_FOHE01000014.1"/>
</dbReference>
<evidence type="ECO:0000256" key="7">
    <source>
        <dbReference type="SAM" id="Phobius"/>
    </source>
</evidence>
<dbReference type="GO" id="GO:0007165">
    <property type="term" value="P:signal transduction"/>
    <property type="evidence" value="ECO:0007669"/>
    <property type="project" value="UniProtKB-KW"/>
</dbReference>
<keyword evidence="11" id="KW-1185">Reference proteome</keyword>
<dbReference type="SMART" id="SM00283">
    <property type="entry name" value="MA"/>
    <property type="match status" value="1"/>
</dbReference>
<dbReference type="PROSITE" id="PS50885">
    <property type="entry name" value="HAMP"/>
    <property type="match status" value="1"/>
</dbReference>
<accession>A0A1I0F960</accession>
<dbReference type="OrthoDB" id="2513043at2"/>
<dbReference type="PANTHER" id="PTHR32089">
    <property type="entry name" value="METHYL-ACCEPTING CHEMOTAXIS PROTEIN MCPB"/>
    <property type="match status" value="1"/>
</dbReference>
<dbReference type="SUPFAM" id="SSF58104">
    <property type="entry name" value="Methyl-accepting chemotaxis protein (MCP) signaling domain"/>
    <property type="match status" value="1"/>
</dbReference>
<evidence type="ECO:0000313" key="11">
    <source>
        <dbReference type="Proteomes" id="UP000198618"/>
    </source>
</evidence>
<dbReference type="Gene3D" id="6.10.340.10">
    <property type="match status" value="1"/>
</dbReference>
<protein>
    <submittedName>
        <fullName evidence="10">Methyl-accepting chemotaxis protein</fullName>
    </submittedName>
</protein>
<dbReference type="SMART" id="SM00304">
    <property type="entry name" value="HAMP"/>
    <property type="match status" value="1"/>
</dbReference>
<keyword evidence="3 7" id="KW-0472">Membrane</keyword>
<evidence type="ECO:0000256" key="1">
    <source>
        <dbReference type="ARBA" id="ARBA00004236"/>
    </source>
</evidence>
<dbReference type="EMBL" id="FOHE01000014">
    <property type="protein sequence ID" value="SET54630.1"/>
    <property type="molecule type" value="Genomic_DNA"/>
</dbReference>
<dbReference type="GO" id="GO:0004888">
    <property type="term" value="F:transmembrane signaling receptor activity"/>
    <property type="evidence" value="ECO:0007669"/>
    <property type="project" value="InterPro"/>
</dbReference>
<keyword evidence="7" id="KW-0812">Transmembrane</keyword>
<organism evidence="10 11">
    <name type="scientific">Oceanobacillus limi</name>
    <dbReference type="NCBI Taxonomy" id="930131"/>
    <lineage>
        <taxon>Bacteria</taxon>
        <taxon>Bacillati</taxon>
        <taxon>Bacillota</taxon>
        <taxon>Bacilli</taxon>
        <taxon>Bacillales</taxon>
        <taxon>Bacillaceae</taxon>
        <taxon>Oceanobacillus</taxon>
    </lineage>
</organism>
<dbReference type="CDD" id="cd06225">
    <property type="entry name" value="HAMP"/>
    <property type="match status" value="1"/>
</dbReference>
<evidence type="ECO:0000259" key="9">
    <source>
        <dbReference type="PROSITE" id="PS50885"/>
    </source>
</evidence>
<dbReference type="FunFam" id="1.10.287.950:FF:000001">
    <property type="entry name" value="Methyl-accepting chemotaxis sensory transducer"/>
    <property type="match status" value="1"/>
</dbReference>
<evidence type="ECO:0000256" key="4">
    <source>
        <dbReference type="ARBA" id="ARBA00023224"/>
    </source>
</evidence>
<dbReference type="InterPro" id="IPR004090">
    <property type="entry name" value="Chemotax_Me-accpt_rcpt"/>
</dbReference>
<evidence type="ECO:0000259" key="8">
    <source>
        <dbReference type="PROSITE" id="PS50111"/>
    </source>
</evidence>
<dbReference type="PANTHER" id="PTHR32089:SF112">
    <property type="entry name" value="LYSOZYME-LIKE PROTEIN-RELATED"/>
    <property type="match status" value="1"/>
</dbReference>
<keyword evidence="4 6" id="KW-0807">Transducer</keyword>
<comment type="subcellular location">
    <subcellularLocation>
        <location evidence="1">Cell membrane</location>
    </subcellularLocation>
</comment>
<dbReference type="PRINTS" id="PR00260">
    <property type="entry name" value="CHEMTRNSDUCR"/>
</dbReference>
<feature type="domain" description="HAMP" evidence="9">
    <location>
        <begin position="208"/>
        <end position="261"/>
    </location>
</feature>
<feature type="transmembrane region" description="Helical" evidence="7">
    <location>
        <begin position="189"/>
        <end position="207"/>
    </location>
</feature>
<dbReference type="InterPro" id="IPR003660">
    <property type="entry name" value="HAMP_dom"/>
</dbReference>
<evidence type="ECO:0000313" key="10">
    <source>
        <dbReference type="EMBL" id="SET54630.1"/>
    </source>
</evidence>
<evidence type="ECO:0000256" key="5">
    <source>
        <dbReference type="ARBA" id="ARBA00029447"/>
    </source>
</evidence>
<dbReference type="Gene3D" id="1.10.287.950">
    <property type="entry name" value="Methyl-accepting chemotaxis protein"/>
    <property type="match status" value="1"/>
</dbReference>
<dbReference type="GO" id="GO:0006935">
    <property type="term" value="P:chemotaxis"/>
    <property type="evidence" value="ECO:0007669"/>
    <property type="project" value="InterPro"/>
</dbReference>
<keyword evidence="7" id="KW-1133">Transmembrane helix</keyword>
<dbReference type="GO" id="GO:0005886">
    <property type="term" value="C:plasma membrane"/>
    <property type="evidence" value="ECO:0007669"/>
    <property type="project" value="UniProtKB-SubCell"/>
</dbReference>
<feature type="domain" description="Methyl-accepting transducer" evidence="8">
    <location>
        <begin position="280"/>
        <end position="516"/>
    </location>
</feature>
<dbReference type="CDD" id="cd11386">
    <property type="entry name" value="MCP_signal"/>
    <property type="match status" value="1"/>
</dbReference>
<evidence type="ECO:0000256" key="2">
    <source>
        <dbReference type="ARBA" id="ARBA00022475"/>
    </source>
</evidence>
<dbReference type="PROSITE" id="PS50111">
    <property type="entry name" value="CHEMOTAXIS_TRANSDUC_2"/>
    <property type="match status" value="1"/>
</dbReference>
<feature type="transmembrane region" description="Helical" evidence="7">
    <location>
        <begin position="9"/>
        <end position="31"/>
    </location>
</feature>
<reference evidence="10 11" key="1">
    <citation type="submission" date="2016-10" db="EMBL/GenBank/DDBJ databases">
        <authorList>
            <person name="de Groot N.N."/>
        </authorList>
    </citation>
    <scope>NUCLEOTIDE SEQUENCE [LARGE SCALE GENOMIC DNA]</scope>
    <source>
        <strain evidence="10 11">IBRC-M 10780</strain>
    </source>
</reference>
<dbReference type="STRING" id="930131.SAMN05216389_11471"/>
<dbReference type="Pfam" id="PF00672">
    <property type="entry name" value="HAMP"/>
    <property type="match status" value="1"/>
</dbReference>
<name>A0A1I0F960_9BACI</name>
<proteinExistence type="inferred from homology"/>
<comment type="similarity">
    <text evidence="5">Belongs to the methyl-accepting chemotaxis (MCP) protein family.</text>
</comment>
<dbReference type="InterPro" id="IPR004089">
    <property type="entry name" value="MCPsignal_dom"/>
</dbReference>
<dbReference type="Proteomes" id="UP000198618">
    <property type="component" value="Unassembled WGS sequence"/>
</dbReference>
<evidence type="ECO:0000256" key="3">
    <source>
        <dbReference type="ARBA" id="ARBA00023136"/>
    </source>
</evidence>
<sequence length="567" mass="61608">MRKTFSGQLGILIVIVFFISLLITSIANYLVTYNHTYEAAGVEAVGCANITTGLVNPSDVEAVKSGNDSKLAELEGSLNWTVDHKHIFENQYIIELDGTILAADESLKNQGFQAGDSFYIDEEVINKIQETKQPLYSEIYEYGGMKRLTGYAPIFKDHDPNKEIIALNAIDFNAQIVTDRTWDAVQETILLGLVPIALACFVTIWIIRKRTKPISNLIGYSKKIAEGDLSAEAVHVKNKDEIGDLADTLNLMANNLRELIKQFSSNAEHVANSSNSLMGTADKTNHVTKQIAATMQELASGVDQQVNSVEETSEIVEEMSTGVQQIATNSQNVSATAIETSEKTSEGETRIQTAVDQMKVITDTVESLSGVVKGLGDRSTEINQIIEVITDIAEQTNLLALNASIEAARAGEHGKGFAVVADEVRKLAEQSATSTQQISQLIAAIQSETNQAVQSMETATKEVTEGIDVVNNAGASFTEIRASINEVSDQIQEVSAAVQQMASGADHIVASMKNISKVSESAASSSQEVYSSTEEQLRLMEDVTDSVNQLSKMAEESRKNTHKFKLK</sequence>
<dbReference type="AlphaFoldDB" id="A0A1I0F960"/>
<gene>
    <name evidence="10" type="ORF">SAMN05216389_11471</name>
</gene>
<keyword evidence="2" id="KW-1003">Cell membrane</keyword>